<organism evidence="11 12">
    <name type="scientific">Dispira parvispora</name>
    <dbReference type="NCBI Taxonomy" id="1520584"/>
    <lineage>
        <taxon>Eukaryota</taxon>
        <taxon>Fungi</taxon>
        <taxon>Fungi incertae sedis</taxon>
        <taxon>Zoopagomycota</taxon>
        <taxon>Kickxellomycotina</taxon>
        <taxon>Dimargaritomycetes</taxon>
        <taxon>Dimargaritales</taxon>
        <taxon>Dimargaritaceae</taxon>
        <taxon>Dispira</taxon>
    </lineage>
</organism>
<dbReference type="Gene3D" id="3.30.40.10">
    <property type="entry name" value="Zinc/RING finger domain, C3HC4 (zinc finger)"/>
    <property type="match status" value="1"/>
</dbReference>
<feature type="compositionally biased region" description="Basic and acidic residues" evidence="7">
    <location>
        <begin position="841"/>
        <end position="852"/>
    </location>
</feature>
<feature type="compositionally biased region" description="Basic and acidic residues" evidence="7">
    <location>
        <begin position="706"/>
        <end position="718"/>
    </location>
</feature>
<dbReference type="Pfam" id="PF13696">
    <property type="entry name" value="zf-CCHC_2"/>
    <property type="match status" value="1"/>
</dbReference>
<evidence type="ECO:0000256" key="1">
    <source>
        <dbReference type="ARBA" id="ARBA00004123"/>
    </source>
</evidence>
<dbReference type="GO" id="GO:0003676">
    <property type="term" value="F:nucleic acid binding"/>
    <property type="evidence" value="ECO:0007669"/>
    <property type="project" value="InterPro"/>
</dbReference>
<dbReference type="GO" id="GO:0006511">
    <property type="term" value="P:ubiquitin-dependent protein catabolic process"/>
    <property type="evidence" value="ECO:0007669"/>
    <property type="project" value="TreeGrafter"/>
</dbReference>
<accession>A0A9W8ASC7</accession>
<dbReference type="SUPFAM" id="SSF57850">
    <property type="entry name" value="RING/U-box"/>
    <property type="match status" value="1"/>
</dbReference>
<dbReference type="GO" id="GO:0006397">
    <property type="term" value="P:mRNA processing"/>
    <property type="evidence" value="ECO:0007669"/>
    <property type="project" value="InterPro"/>
</dbReference>
<dbReference type="Gene3D" id="3.10.20.90">
    <property type="entry name" value="Phosphatidylinositol 3-kinase Catalytic Subunit, Chain A, domain 1"/>
    <property type="match status" value="1"/>
</dbReference>
<feature type="compositionally biased region" description="Basic residues" evidence="7">
    <location>
        <begin position="721"/>
        <end position="744"/>
    </location>
</feature>
<dbReference type="InterPro" id="IPR001841">
    <property type="entry name" value="Znf_RING"/>
</dbReference>
<feature type="region of interest" description="Disordered" evidence="7">
    <location>
        <begin position="79"/>
        <end position="125"/>
    </location>
</feature>
<evidence type="ECO:0000259" key="9">
    <source>
        <dbReference type="PROSITE" id="PS50158"/>
    </source>
</evidence>
<dbReference type="GO" id="GO:0016567">
    <property type="term" value="P:protein ubiquitination"/>
    <property type="evidence" value="ECO:0007669"/>
    <property type="project" value="InterPro"/>
</dbReference>
<dbReference type="GO" id="GO:0061630">
    <property type="term" value="F:ubiquitin protein ligase activity"/>
    <property type="evidence" value="ECO:0007669"/>
    <property type="project" value="InterPro"/>
</dbReference>
<dbReference type="PANTHER" id="PTHR15439:SF0">
    <property type="entry name" value="CELL DIVISION CYCLE AND APOPTOSIS REGULATOR PROTEIN 1-RELATED"/>
    <property type="match status" value="1"/>
</dbReference>
<keyword evidence="12" id="KW-1185">Reference proteome</keyword>
<dbReference type="SUPFAM" id="SSF57756">
    <property type="entry name" value="Retrovirus zinc finger-like domains"/>
    <property type="match status" value="1"/>
</dbReference>
<evidence type="ECO:0000256" key="5">
    <source>
        <dbReference type="ARBA" id="ARBA00023242"/>
    </source>
</evidence>
<feature type="compositionally biased region" description="Polar residues" evidence="7">
    <location>
        <begin position="828"/>
        <end position="840"/>
    </location>
</feature>
<evidence type="ECO:0000256" key="3">
    <source>
        <dbReference type="ARBA" id="ARBA00022771"/>
    </source>
</evidence>
<feature type="compositionally biased region" description="Gly residues" evidence="7">
    <location>
        <begin position="88"/>
        <end position="100"/>
    </location>
</feature>
<name>A0A9W8ASC7_9FUNG</name>
<dbReference type="InterPro" id="IPR014891">
    <property type="entry name" value="DWNN_domain"/>
</dbReference>
<sequence>MSQVHYKFKSAKDYSSLTFDGLAISVFDLKQEVLKAKRLSPDDFDLVITNAQSNEEYHDDGTLIPKNTSVFVSRVPVKPGKSGLASATGGGSGQSYGSGAGRNAMPPSMTHSLTHRHPHSVQPPPTGTGMTTSNMATSDFNNPALSTVPQTEDEQIQQIMEQSNLQWEQQATEMANNQAKHQRYRPHPRNPSGHMHPARPLPANYICHRCGQKGHWISDCPTNADKGFGQPRIKRTTGIPKSFLQKIDALPEDKAAMVTADGSLVIAQANDDAWKKIQQYTKNSLATDESLQGIFVPPEFQCHQCHGLLRDAVRTPCCHTAFCDECITRALLDTDSNEHFVCPKCHQRNIVPDQLVTDLPLRRRVEQHIQQWVKAQGKELETTPPSASEPPMTSAPSATTVQPQRPAPSGNRIPVLSHTGRRPMGDQTGYNHPPFSSGPPSGNYPHMPPTQHMGRNFQRPPFSGPNNGRMHFPVRPSPGMNPQNMPMVGNGMGMMGGPPGYNYGMYPSGNNMYPVNMPMGMTPRGMSTGTGRPMNYSGNTGYGGHLPGVMPPQDSEPASQYGPGSPRSEDADTREPGKEAEYEYPEDRKSETEYNQQEGSITPVSRQPASPGYDYPDDHRPSYPPGADKDSKLPSYGDSHRSVSRSIRSITRSPSFTRSGSRATRGSERDRSSSRFRSSRASSRRSHHRSQSHGRRRRSPSPPGRYRTDRNGHSRDLAPGRGRHHSPYRSRSRSPRRQDHRHSRSPVPSYSSRRDDSRDRSPRHSPVRRHQRQRRRSREPRRPDRQLRTRANSPPPSRDHHPTATSTTAGKPPPMGIRIAGTGGGVSRETTQNRSDQNLGQDRDRDQSQNKDRTRRYGKFRGDRAPSRSPSPRGTRRGGASSTRRRKLGSGSGGGVPEYGQRLSVPHSNGRHSRD</sequence>
<feature type="compositionally biased region" description="Basic and acidic residues" evidence="7">
    <location>
        <begin position="567"/>
        <end position="592"/>
    </location>
</feature>
<dbReference type="GO" id="GO:0005634">
    <property type="term" value="C:nucleus"/>
    <property type="evidence" value="ECO:0007669"/>
    <property type="project" value="UniProtKB-SubCell"/>
</dbReference>
<keyword evidence="3 6" id="KW-0863">Zinc-finger</keyword>
<feature type="domain" description="DWNN" evidence="10">
    <location>
        <begin position="4"/>
        <end position="76"/>
    </location>
</feature>
<dbReference type="CDD" id="cd16620">
    <property type="entry name" value="vRING-HC-C4C4_RBBP6"/>
    <property type="match status" value="1"/>
</dbReference>
<dbReference type="GO" id="GO:0008270">
    <property type="term" value="F:zinc ion binding"/>
    <property type="evidence" value="ECO:0007669"/>
    <property type="project" value="UniProtKB-KW"/>
</dbReference>
<dbReference type="SMART" id="SM00343">
    <property type="entry name" value="ZnF_C2HC"/>
    <property type="match status" value="1"/>
</dbReference>
<feature type="compositionally biased region" description="Low complexity" evidence="7">
    <location>
        <begin position="867"/>
        <end position="882"/>
    </location>
</feature>
<dbReference type="InterPro" id="IPR036875">
    <property type="entry name" value="Znf_CCHC_sf"/>
</dbReference>
<reference evidence="11" key="1">
    <citation type="submission" date="2022-07" db="EMBL/GenBank/DDBJ databases">
        <title>Phylogenomic reconstructions and comparative analyses of Kickxellomycotina fungi.</title>
        <authorList>
            <person name="Reynolds N.K."/>
            <person name="Stajich J.E."/>
            <person name="Barry K."/>
            <person name="Grigoriev I.V."/>
            <person name="Crous P."/>
            <person name="Smith M.E."/>
        </authorList>
    </citation>
    <scope>NUCLEOTIDE SEQUENCE</scope>
    <source>
        <strain evidence="11">RSA 1196</strain>
    </source>
</reference>
<feature type="compositionally biased region" description="Basic residues" evidence="7">
    <location>
        <begin position="763"/>
        <end position="779"/>
    </location>
</feature>
<evidence type="ECO:0000256" key="4">
    <source>
        <dbReference type="ARBA" id="ARBA00022833"/>
    </source>
</evidence>
<dbReference type="InterPro" id="IPR013083">
    <property type="entry name" value="Znf_RING/FYVE/PHD"/>
</dbReference>
<dbReference type="SMART" id="SM00184">
    <property type="entry name" value="RING"/>
    <property type="match status" value="1"/>
</dbReference>
<feature type="domain" description="RING-type" evidence="8">
    <location>
        <begin position="302"/>
        <end position="346"/>
    </location>
</feature>
<dbReference type="PROSITE" id="PS50158">
    <property type="entry name" value="ZF_CCHC"/>
    <property type="match status" value="1"/>
</dbReference>
<dbReference type="OrthoDB" id="106784at2759"/>
<comment type="subcellular location">
    <subcellularLocation>
        <location evidence="1">Nucleus</location>
    </subcellularLocation>
</comment>
<gene>
    <name evidence="11" type="primary">MPE1</name>
    <name evidence="11" type="ORF">IWQ62_004186</name>
</gene>
<feature type="compositionally biased region" description="Low complexity" evidence="7">
    <location>
        <begin position="644"/>
        <end position="659"/>
    </location>
</feature>
<proteinExistence type="predicted"/>
<dbReference type="Proteomes" id="UP001150925">
    <property type="component" value="Unassembled WGS sequence"/>
</dbReference>
<keyword evidence="2" id="KW-0479">Metal-binding</keyword>
<evidence type="ECO:0000313" key="12">
    <source>
        <dbReference type="Proteomes" id="UP001150925"/>
    </source>
</evidence>
<dbReference type="InterPro" id="IPR025829">
    <property type="entry name" value="Zn_knuckle_CX2CX3GHX4C"/>
</dbReference>
<keyword evidence="5" id="KW-0539">Nucleus</keyword>
<dbReference type="PROSITE" id="PS50089">
    <property type="entry name" value="ZF_RING_2"/>
    <property type="match status" value="1"/>
</dbReference>
<dbReference type="Pfam" id="PF08783">
    <property type="entry name" value="DWNN"/>
    <property type="match status" value="1"/>
</dbReference>
<dbReference type="EMBL" id="JANBPY010001314">
    <property type="protein sequence ID" value="KAJ1960557.1"/>
    <property type="molecule type" value="Genomic_DNA"/>
</dbReference>
<comment type="caution">
    <text evidence="11">The sequence shown here is derived from an EMBL/GenBank/DDBJ whole genome shotgun (WGS) entry which is preliminary data.</text>
</comment>
<dbReference type="InterPro" id="IPR001878">
    <property type="entry name" value="Znf_CCHC"/>
</dbReference>
<feature type="compositionally biased region" description="Basic residues" evidence="7">
    <location>
        <begin position="682"/>
        <end position="699"/>
    </location>
</feature>
<feature type="compositionally biased region" description="Basic and acidic residues" evidence="7">
    <location>
        <begin position="752"/>
        <end position="762"/>
    </location>
</feature>
<dbReference type="PROSITE" id="PS51282">
    <property type="entry name" value="DWNN"/>
    <property type="match status" value="1"/>
</dbReference>
<evidence type="ECO:0000259" key="10">
    <source>
        <dbReference type="PROSITE" id="PS51282"/>
    </source>
</evidence>
<evidence type="ECO:0000313" key="11">
    <source>
        <dbReference type="EMBL" id="KAJ1960557.1"/>
    </source>
</evidence>
<keyword evidence="4" id="KW-0862">Zinc</keyword>
<feature type="domain" description="CCHC-type" evidence="9">
    <location>
        <begin position="207"/>
        <end position="221"/>
    </location>
</feature>
<evidence type="ECO:0000256" key="7">
    <source>
        <dbReference type="SAM" id="MobiDB-lite"/>
    </source>
</evidence>
<feature type="compositionally biased region" description="Polar residues" evidence="7">
    <location>
        <begin position="394"/>
        <end position="403"/>
    </location>
</feature>
<evidence type="ECO:0000256" key="6">
    <source>
        <dbReference type="PROSITE-ProRule" id="PRU00047"/>
    </source>
</evidence>
<evidence type="ECO:0000259" key="8">
    <source>
        <dbReference type="PROSITE" id="PS50089"/>
    </source>
</evidence>
<dbReference type="AlphaFoldDB" id="A0A9W8ASC7"/>
<feature type="compositionally biased region" description="Basic and acidic residues" evidence="7">
    <location>
        <begin position="616"/>
        <end position="632"/>
    </location>
</feature>
<feature type="compositionally biased region" description="Polar residues" evidence="7">
    <location>
        <begin position="593"/>
        <end position="608"/>
    </location>
</feature>
<protein>
    <submittedName>
        <fullName evidence="11">Retinoblastoma-binding protein</fullName>
    </submittedName>
</protein>
<feature type="region of interest" description="Disordered" evidence="7">
    <location>
        <begin position="375"/>
        <end position="446"/>
    </location>
</feature>
<dbReference type="PANTHER" id="PTHR15439">
    <property type="entry name" value="RETINOBLASTOMA-BINDING PROTEIN 6"/>
    <property type="match status" value="1"/>
</dbReference>
<dbReference type="Gene3D" id="4.10.60.10">
    <property type="entry name" value="Zinc finger, CCHC-type"/>
    <property type="match status" value="1"/>
</dbReference>
<evidence type="ECO:0000256" key="2">
    <source>
        <dbReference type="ARBA" id="ARBA00022723"/>
    </source>
</evidence>
<dbReference type="InterPro" id="IPR033489">
    <property type="entry name" value="RBBP6"/>
</dbReference>
<feature type="region of interest" description="Disordered" evidence="7">
    <location>
        <begin position="524"/>
        <end position="915"/>
    </location>
</feature>
<dbReference type="SMART" id="SM01180">
    <property type="entry name" value="DWNN"/>
    <property type="match status" value="1"/>
</dbReference>